<dbReference type="RefSeq" id="WP_140963109.1">
    <property type="nucleotide sequence ID" value="NZ_VEVQ02000009.1"/>
</dbReference>
<comment type="caution">
    <text evidence="1">The sequence shown here is derived from an EMBL/GenBank/DDBJ whole genome shotgun (WGS) entry which is preliminary data.</text>
</comment>
<name>A0ABX0IUC1_9FLAO</name>
<proteinExistence type="predicted"/>
<reference evidence="1 2" key="2">
    <citation type="submission" date="2019-05" db="EMBL/GenBank/DDBJ databases">
        <authorList>
            <person name="Lianzixin W."/>
        </authorList>
    </citation>
    <scope>NUCLEOTIDE SEQUENCE [LARGE SCALE GENOMIC DNA]</scope>
    <source>
        <strain evidence="1 2">EC11</strain>
    </source>
</reference>
<sequence>MNSQIIKPMLDQNEIEQRLNELQNVLEYDSNCLEKHFSSGERIAINQERGSLFEQLNFLNGIQKQFRQLEVSKALNGKIEFVLTKIRNLRHK</sequence>
<protein>
    <submittedName>
        <fullName evidence="1">Uncharacterized protein</fullName>
    </submittedName>
</protein>
<dbReference type="Proteomes" id="UP000817854">
    <property type="component" value="Unassembled WGS sequence"/>
</dbReference>
<evidence type="ECO:0000313" key="2">
    <source>
        <dbReference type="Proteomes" id="UP000817854"/>
    </source>
</evidence>
<evidence type="ECO:0000313" key="1">
    <source>
        <dbReference type="EMBL" id="NHN26791.1"/>
    </source>
</evidence>
<dbReference type="EMBL" id="VEVQ02000009">
    <property type="protein sequence ID" value="NHN26791.1"/>
    <property type="molecule type" value="Genomic_DNA"/>
</dbReference>
<accession>A0ABX0IUC1</accession>
<reference evidence="2" key="1">
    <citation type="submission" date="2019-05" db="EMBL/GenBank/DDBJ databases">
        <title>Flavobacterium profundi sp. nov., isolated from a deep-sea seamount.</title>
        <authorList>
            <person name="Zhang D.-C."/>
        </authorList>
    </citation>
    <scope>NUCLEOTIDE SEQUENCE [LARGE SCALE GENOMIC DNA]</scope>
    <source>
        <strain evidence="2">EC11</strain>
    </source>
</reference>
<gene>
    <name evidence="1" type="ORF">FIA58_013985</name>
</gene>
<organism evidence="1 2">
    <name type="scientific">Flavobacterium jejuense</name>
    <dbReference type="NCBI Taxonomy" id="1544455"/>
    <lineage>
        <taxon>Bacteria</taxon>
        <taxon>Pseudomonadati</taxon>
        <taxon>Bacteroidota</taxon>
        <taxon>Flavobacteriia</taxon>
        <taxon>Flavobacteriales</taxon>
        <taxon>Flavobacteriaceae</taxon>
        <taxon>Flavobacterium</taxon>
    </lineage>
</organism>
<keyword evidence="2" id="KW-1185">Reference proteome</keyword>
<reference evidence="1 2" key="3">
    <citation type="submission" date="2020-02" db="EMBL/GenBank/DDBJ databases">
        <title>Flavobacterium profundi sp. nov., isolated from a deep-sea seamount.</title>
        <authorList>
            <person name="Zhang D.-C."/>
        </authorList>
    </citation>
    <scope>NUCLEOTIDE SEQUENCE [LARGE SCALE GENOMIC DNA]</scope>
    <source>
        <strain evidence="1 2">EC11</strain>
    </source>
</reference>